<feature type="chain" id="PRO_5040185131" description="Ecp2 effector protein domain-containing protein" evidence="2">
    <location>
        <begin position="20"/>
        <end position="203"/>
    </location>
</feature>
<dbReference type="PANTHER" id="PTHR35605:SF1">
    <property type="entry name" value="ECP2 EFFECTOR PROTEIN DOMAIN-CONTAINING PROTEIN-RELATED"/>
    <property type="match status" value="1"/>
</dbReference>
<feature type="signal peptide" evidence="2">
    <location>
        <begin position="1"/>
        <end position="19"/>
    </location>
</feature>
<evidence type="ECO:0000256" key="1">
    <source>
        <dbReference type="SAM" id="MobiDB-lite"/>
    </source>
</evidence>
<organism evidence="3 4">
    <name type="scientific">Claviceps arundinis</name>
    <dbReference type="NCBI Taxonomy" id="1623583"/>
    <lineage>
        <taxon>Eukaryota</taxon>
        <taxon>Fungi</taxon>
        <taxon>Dikarya</taxon>
        <taxon>Ascomycota</taxon>
        <taxon>Pezizomycotina</taxon>
        <taxon>Sordariomycetes</taxon>
        <taxon>Hypocreomycetidae</taxon>
        <taxon>Hypocreales</taxon>
        <taxon>Clavicipitaceae</taxon>
        <taxon>Claviceps</taxon>
    </lineage>
</organism>
<dbReference type="PANTHER" id="PTHR35605">
    <property type="entry name" value="ECP2 EFFECTOR PROTEIN DOMAIN-CONTAINING PROTEIN-RELATED"/>
    <property type="match status" value="1"/>
</dbReference>
<reference evidence="3" key="1">
    <citation type="journal article" date="2020" name="bioRxiv">
        <title>Whole genome comparisons of ergot fungi reveals the divergence and evolution of species within the genus Claviceps are the result of varying mechanisms driving genome evolution and host range expansion.</title>
        <authorList>
            <person name="Wyka S.A."/>
            <person name="Mondo S.J."/>
            <person name="Liu M."/>
            <person name="Dettman J."/>
            <person name="Nalam V."/>
            <person name="Broders K.D."/>
        </authorList>
    </citation>
    <scope>NUCLEOTIDE SEQUENCE</scope>
    <source>
        <strain evidence="3">CCC 1102</strain>
    </source>
</reference>
<accession>A0A9P7SS73</accession>
<proteinExistence type="predicted"/>
<evidence type="ECO:0000313" key="3">
    <source>
        <dbReference type="EMBL" id="KAG5972572.1"/>
    </source>
</evidence>
<gene>
    <name evidence="3" type="ORF">E4U56_005900</name>
</gene>
<evidence type="ECO:0000313" key="4">
    <source>
        <dbReference type="Proteomes" id="UP000784919"/>
    </source>
</evidence>
<protein>
    <recommendedName>
        <fullName evidence="5">Ecp2 effector protein domain-containing protein</fullName>
    </recommendedName>
</protein>
<name>A0A9P7SS73_9HYPO</name>
<evidence type="ECO:0000256" key="2">
    <source>
        <dbReference type="SAM" id="SignalP"/>
    </source>
</evidence>
<dbReference type="AlphaFoldDB" id="A0A9P7SS73"/>
<feature type="region of interest" description="Disordered" evidence="1">
    <location>
        <begin position="184"/>
        <end position="203"/>
    </location>
</feature>
<sequence length="203" mass="22572">MATLKALLFLVAASSNVFAVEGIEAPIPGYVAETLHTRDSPVSFDGTIEEKRELPSVLPYKIECADEKRWKKAYRWYIQDGLTYLSKLRAKPKMGPGPGNCSRVSCSYEAAIWWCNDNSEKLELNSFQEIADGASSILDQCISYGLVMDRAGGQAFMPGNWNVIVRQDKDHCGDLKFWTIVPSGEQESGSPQGHKLQYGTEKI</sequence>
<keyword evidence="2" id="KW-0732">Signal</keyword>
<dbReference type="EMBL" id="SRPS01000044">
    <property type="protein sequence ID" value="KAG5972572.1"/>
    <property type="molecule type" value="Genomic_DNA"/>
</dbReference>
<evidence type="ECO:0008006" key="5">
    <source>
        <dbReference type="Google" id="ProtNLM"/>
    </source>
</evidence>
<dbReference type="OrthoDB" id="3552888at2759"/>
<dbReference type="Proteomes" id="UP000784919">
    <property type="component" value="Unassembled WGS sequence"/>
</dbReference>
<comment type="caution">
    <text evidence="3">The sequence shown here is derived from an EMBL/GenBank/DDBJ whole genome shotgun (WGS) entry which is preliminary data.</text>
</comment>